<evidence type="ECO:0000256" key="2">
    <source>
        <dbReference type="ARBA" id="ARBA00022980"/>
    </source>
</evidence>
<dbReference type="Proteomes" id="UP000279271">
    <property type="component" value="Unassembled WGS sequence"/>
</dbReference>
<dbReference type="GO" id="GO:0003723">
    <property type="term" value="F:RNA binding"/>
    <property type="evidence" value="ECO:0007669"/>
    <property type="project" value="InterPro"/>
</dbReference>
<evidence type="ECO:0000256" key="1">
    <source>
        <dbReference type="ARBA" id="ARBA00006592"/>
    </source>
</evidence>
<evidence type="ECO:0000313" key="5">
    <source>
        <dbReference type="EMBL" id="KFM23171.1"/>
    </source>
</evidence>
<feature type="domain" description="Large ribosomal subunit protein eL14" evidence="4">
    <location>
        <begin position="45"/>
        <end position="117"/>
    </location>
</feature>
<dbReference type="Pfam" id="PF01929">
    <property type="entry name" value="Ribosomal_L14e"/>
    <property type="match status" value="1"/>
</dbReference>
<dbReference type="SUPFAM" id="SSF50104">
    <property type="entry name" value="Translation proteins SH3-like domain"/>
    <property type="match status" value="1"/>
</dbReference>
<dbReference type="Gene3D" id="6.10.250.2270">
    <property type="match status" value="1"/>
</dbReference>
<dbReference type="RefSeq" id="XP_011396041.1">
    <property type="nucleotide sequence ID" value="XM_011397739.1"/>
</dbReference>
<comment type="similarity">
    <text evidence="1">Belongs to the eukaryotic ribosomal protein eL14 family.</text>
</comment>
<name>A0A087SBR7_AUXPR</name>
<evidence type="ECO:0000259" key="4">
    <source>
        <dbReference type="Pfam" id="PF01929"/>
    </source>
</evidence>
<dbReference type="InterPro" id="IPR039660">
    <property type="entry name" value="Ribosomal_eL14"/>
</dbReference>
<dbReference type="AlphaFoldDB" id="A0A087SBR7"/>
<dbReference type="GeneID" id="23614753"/>
<dbReference type="OrthoDB" id="1875589at2759"/>
<reference evidence="8" key="2">
    <citation type="journal article" date="2018" name="Algal Res.">
        <title>Characterization of plant carbon substrate utilization by Auxenochlorella protothecoides.</title>
        <authorList>
            <person name="Vogler B.W."/>
            <person name="Starkenburg S.R."/>
            <person name="Sudasinghe N."/>
            <person name="Schambach J.Y."/>
            <person name="Rollin J.A."/>
            <person name="Pattathil S."/>
            <person name="Barry A.N."/>
        </authorList>
    </citation>
    <scope>NUCLEOTIDE SEQUENCE [LARGE SCALE GENOMIC DNA]</scope>
    <source>
        <strain evidence="8">UTEX 25</strain>
    </source>
</reference>
<evidence type="ECO:0000313" key="7">
    <source>
        <dbReference type="Proteomes" id="UP000028924"/>
    </source>
</evidence>
<evidence type="ECO:0000313" key="6">
    <source>
        <dbReference type="EMBL" id="RMZ53455.1"/>
    </source>
</evidence>
<keyword evidence="2 5" id="KW-0689">Ribosomal protein</keyword>
<dbReference type="EMBL" id="QOKY01000197">
    <property type="protein sequence ID" value="RMZ53455.1"/>
    <property type="molecule type" value="Genomic_DNA"/>
</dbReference>
<dbReference type="KEGG" id="apro:F751_3362"/>
<dbReference type="InterPro" id="IPR008991">
    <property type="entry name" value="Translation_prot_SH3-like_sf"/>
</dbReference>
<reference evidence="6" key="4">
    <citation type="submission" date="2018-11" db="EMBL/GenBank/DDBJ databases">
        <title>Characterization of plant carbon substrate utilization by Auxenochlorella protothecoides.</title>
        <authorList>
            <person name="Vogler B.W."/>
            <person name="Starkenburg S.R."/>
            <person name="Sudasinghe N."/>
            <person name="Schambach J.Y."/>
            <person name="Rollin J.A."/>
            <person name="Pattathil S."/>
            <person name="Barry A.N."/>
        </authorList>
    </citation>
    <scope>NUCLEOTIDE SEQUENCE [LARGE SCALE GENOMIC DNA]</scope>
    <source>
        <strain evidence="6">UTEX 25</strain>
    </source>
</reference>
<accession>A0A087SBR7</accession>
<dbReference type="GO" id="GO:0042273">
    <property type="term" value="P:ribosomal large subunit biogenesis"/>
    <property type="evidence" value="ECO:0007669"/>
    <property type="project" value="TreeGrafter"/>
</dbReference>
<reference evidence="6" key="3">
    <citation type="submission" date="2018-10" db="EMBL/GenBank/DDBJ databases">
        <authorList>
            <person name="Hovde B."/>
            <person name="Zhang X."/>
        </authorList>
    </citation>
    <scope>NUCLEOTIDE SEQUENCE [LARGE SCALE GENOMIC DNA]</scope>
    <source>
        <strain evidence="6">UTEX 25</strain>
    </source>
</reference>
<dbReference type="Proteomes" id="UP000028924">
    <property type="component" value="Unassembled WGS sequence"/>
</dbReference>
<dbReference type="GO" id="GO:0022625">
    <property type="term" value="C:cytosolic large ribosomal subunit"/>
    <property type="evidence" value="ECO:0007669"/>
    <property type="project" value="TreeGrafter"/>
</dbReference>
<evidence type="ECO:0000256" key="3">
    <source>
        <dbReference type="ARBA" id="ARBA00023274"/>
    </source>
</evidence>
<protein>
    <submittedName>
        <fullName evidence="5">Putative 60S ribosomal protein L14</fullName>
    </submittedName>
</protein>
<dbReference type="EMBL" id="KL662089">
    <property type="protein sequence ID" value="KFM23171.1"/>
    <property type="molecule type" value="Genomic_DNA"/>
</dbReference>
<dbReference type="Gene3D" id="2.30.30.30">
    <property type="match status" value="1"/>
</dbReference>
<dbReference type="InterPro" id="IPR014722">
    <property type="entry name" value="Rib_uL2_dom2"/>
</dbReference>
<dbReference type="GO" id="GO:0006412">
    <property type="term" value="P:translation"/>
    <property type="evidence" value="ECO:0007669"/>
    <property type="project" value="InterPro"/>
</dbReference>
<dbReference type="eggNOG" id="KOG3421">
    <property type="taxonomic scope" value="Eukaryota"/>
</dbReference>
<dbReference type="PANTHER" id="PTHR11127:SF2">
    <property type="entry name" value="LARGE RIBOSOMAL SUBUNIT PROTEIN EL14"/>
    <property type="match status" value="1"/>
</dbReference>
<keyword evidence="3" id="KW-0687">Ribonucleoprotein</keyword>
<dbReference type="STRING" id="3075.A0A087SBR7"/>
<keyword evidence="7" id="KW-1185">Reference proteome</keyword>
<evidence type="ECO:0000313" key="8">
    <source>
        <dbReference type="Proteomes" id="UP000279271"/>
    </source>
</evidence>
<organism evidence="5 7">
    <name type="scientific">Auxenochlorella protothecoides</name>
    <name type="common">Green microalga</name>
    <name type="synonym">Chlorella protothecoides</name>
    <dbReference type="NCBI Taxonomy" id="3075"/>
    <lineage>
        <taxon>Eukaryota</taxon>
        <taxon>Viridiplantae</taxon>
        <taxon>Chlorophyta</taxon>
        <taxon>core chlorophytes</taxon>
        <taxon>Trebouxiophyceae</taxon>
        <taxon>Chlorellales</taxon>
        <taxon>Chlorellaceae</taxon>
        <taxon>Auxenochlorella</taxon>
    </lineage>
</organism>
<dbReference type="CDD" id="cd23702">
    <property type="entry name" value="eL14"/>
    <property type="match status" value="1"/>
</dbReference>
<gene>
    <name evidence="6" type="ORF">APUTEX25_003277</name>
    <name evidence="5" type="ORF">F751_3362</name>
</gene>
<reference evidence="5 7" key="1">
    <citation type="journal article" date="2014" name="BMC Genomics">
        <title>Oil accumulation mechanisms of the oleaginous microalga Chlorella protothecoides revealed through its genome, transcriptomes, and proteomes.</title>
        <authorList>
            <person name="Gao C."/>
            <person name="Wang Y."/>
            <person name="Shen Y."/>
            <person name="Yan D."/>
            <person name="He X."/>
            <person name="Dai J."/>
            <person name="Wu Q."/>
        </authorList>
    </citation>
    <scope>NUCLEOTIDE SEQUENCE [LARGE SCALE GENOMIC DNA]</scope>
    <source>
        <strain evidence="5 7">0710</strain>
    </source>
</reference>
<proteinExistence type="inferred from homology"/>
<dbReference type="PANTHER" id="PTHR11127">
    <property type="entry name" value="60S RIBOSOMAL PROTEIN L14"/>
    <property type="match status" value="1"/>
</dbReference>
<dbReference type="InterPro" id="IPR002784">
    <property type="entry name" value="Ribosomal_eL14_dom"/>
</dbReference>
<sequence length="134" mass="15262">MPFTRYVEIGRVALINYGPEYGKLVVISDVVDQNRALVDRPDEIRRVVNFKRLVLTDFKIDIPRLAKKSVLTKALEEADVFAKFSNSSWGRKIAKREAKANLTDFERHTALVAKVTRSKKVRTAFNALKKAAKN</sequence>
<dbReference type="GO" id="GO:0003735">
    <property type="term" value="F:structural constituent of ribosome"/>
    <property type="evidence" value="ECO:0007669"/>
    <property type="project" value="InterPro"/>
</dbReference>